<sequence>MGFHRQCKLIKGDATTVSWLPEEFAEVDKIVNLKDNGVWVDGWKVDFVGTRLPTEYVINRSQDYNNTRKASDI</sequence>
<dbReference type="AlphaFoldDB" id="A0A0F9LE80"/>
<comment type="caution">
    <text evidence="1">The sequence shown here is derived from an EMBL/GenBank/DDBJ whole genome shotgun (WGS) entry which is preliminary data.</text>
</comment>
<organism evidence="1">
    <name type="scientific">marine sediment metagenome</name>
    <dbReference type="NCBI Taxonomy" id="412755"/>
    <lineage>
        <taxon>unclassified sequences</taxon>
        <taxon>metagenomes</taxon>
        <taxon>ecological metagenomes</taxon>
    </lineage>
</organism>
<proteinExistence type="predicted"/>
<gene>
    <name evidence="1" type="ORF">LCGC14_1591790</name>
</gene>
<reference evidence="1" key="1">
    <citation type="journal article" date="2015" name="Nature">
        <title>Complex archaea that bridge the gap between prokaryotes and eukaryotes.</title>
        <authorList>
            <person name="Spang A."/>
            <person name="Saw J.H."/>
            <person name="Jorgensen S.L."/>
            <person name="Zaremba-Niedzwiedzka K."/>
            <person name="Martijn J."/>
            <person name="Lind A.E."/>
            <person name="van Eijk R."/>
            <person name="Schleper C."/>
            <person name="Guy L."/>
            <person name="Ettema T.J."/>
        </authorList>
    </citation>
    <scope>NUCLEOTIDE SEQUENCE</scope>
</reference>
<accession>A0A0F9LE80</accession>
<protein>
    <submittedName>
        <fullName evidence="1">Uncharacterized protein</fullName>
    </submittedName>
</protein>
<evidence type="ECO:0000313" key="1">
    <source>
        <dbReference type="EMBL" id="KKM25760.1"/>
    </source>
</evidence>
<name>A0A0F9LE80_9ZZZZ</name>
<dbReference type="EMBL" id="LAZR01012648">
    <property type="protein sequence ID" value="KKM25760.1"/>
    <property type="molecule type" value="Genomic_DNA"/>
</dbReference>